<feature type="region of interest" description="Disordered" evidence="2">
    <location>
        <begin position="220"/>
        <end position="243"/>
    </location>
</feature>
<dbReference type="AlphaFoldDB" id="A0A1X0QMJ1"/>
<dbReference type="VEuPathDB" id="FungiDB:BCV72DRAFT_339732"/>
<dbReference type="Proteomes" id="UP000242414">
    <property type="component" value="Unassembled WGS sequence"/>
</dbReference>
<evidence type="ECO:0000256" key="1">
    <source>
        <dbReference type="SAM" id="Coils"/>
    </source>
</evidence>
<evidence type="ECO:0000313" key="3">
    <source>
        <dbReference type="EMBL" id="ORE00969.1"/>
    </source>
</evidence>
<evidence type="ECO:0000256" key="2">
    <source>
        <dbReference type="SAM" id="MobiDB-lite"/>
    </source>
</evidence>
<dbReference type="OrthoDB" id="2291087at2759"/>
<feature type="compositionally biased region" description="Basic and acidic residues" evidence="2">
    <location>
        <begin position="220"/>
        <end position="230"/>
    </location>
</feature>
<feature type="region of interest" description="Disordered" evidence="2">
    <location>
        <begin position="131"/>
        <end position="155"/>
    </location>
</feature>
<feature type="compositionally biased region" description="Polar residues" evidence="2">
    <location>
        <begin position="133"/>
        <end position="150"/>
    </location>
</feature>
<name>A0A1X0QMJ1_RHIZD</name>
<protein>
    <submittedName>
        <fullName evidence="3">Uncharacterized protein</fullName>
    </submittedName>
</protein>
<gene>
    <name evidence="3" type="ORF">BCV72DRAFT_339732</name>
</gene>
<proteinExistence type="predicted"/>
<reference evidence="3" key="1">
    <citation type="journal article" date="2016" name="Proc. Natl. Acad. Sci. U.S.A.">
        <title>Lipid metabolic changes in an early divergent fungus govern the establishment of a mutualistic symbiosis with endobacteria.</title>
        <authorList>
            <person name="Lastovetsky O.A."/>
            <person name="Gaspar M.L."/>
            <person name="Mondo S.J."/>
            <person name="LaButti K.M."/>
            <person name="Sandor L."/>
            <person name="Grigoriev I.V."/>
            <person name="Henry S.A."/>
            <person name="Pawlowska T.E."/>
        </authorList>
    </citation>
    <scope>NUCLEOTIDE SEQUENCE [LARGE SCALE GENOMIC DNA]</scope>
    <source>
        <strain evidence="3">ATCC 52814</strain>
    </source>
</reference>
<feature type="compositionally biased region" description="Polar residues" evidence="2">
    <location>
        <begin position="232"/>
        <end position="243"/>
    </location>
</feature>
<keyword evidence="1" id="KW-0175">Coiled coil</keyword>
<dbReference type="EMBL" id="KV922209">
    <property type="protein sequence ID" value="ORE00969.1"/>
    <property type="molecule type" value="Genomic_DNA"/>
</dbReference>
<sequence>MMKLFKKKKSDMKLPMMVNTNHLVADPTPIYKKTTHLTVMDNEQPTIVMPKPRRAITPTRKILTRFDNDKTQVEEQEYLDRSLLSLPTHEVKHMTSHDLSQTVTVASEDDTSSRVYESALESLSPAYYKTMASGASETTEEQPSTATATPRYNKDNKMDETQILLQELKNKVLLMEQQQAIDRAEWQRKERELLENRNRMMEKIIQLNSVLKQDEQRLLHQRSKSEERLSRHNSIASNHSQSTTLVSTAAPHHYHQTNNRQRSKSIDSSYARLKKSASRASLYYEQPEIYDYEEEEDDEEYDIDDDDDNYCYYSTYYYHKPYPYLYQHSQRSYYPIVYSLSRQRHNYLN</sequence>
<feature type="coiled-coil region" evidence="1">
    <location>
        <begin position="158"/>
        <end position="203"/>
    </location>
</feature>
<accession>A0A1X0QMJ1</accession>
<organism evidence="3">
    <name type="scientific">Rhizopus microsporus var. microsporus</name>
    <dbReference type="NCBI Taxonomy" id="86635"/>
    <lineage>
        <taxon>Eukaryota</taxon>
        <taxon>Fungi</taxon>
        <taxon>Fungi incertae sedis</taxon>
        <taxon>Mucoromycota</taxon>
        <taxon>Mucoromycotina</taxon>
        <taxon>Mucoromycetes</taxon>
        <taxon>Mucorales</taxon>
        <taxon>Mucorineae</taxon>
        <taxon>Rhizopodaceae</taxon>
        <taxon>Rhizopus</taxon>
    </lineage>
</organism>